<dbReference type="RefSeq" id="WP_148739205.1">
    <property type="nucleotide sequence ID" value="NZ_VSTH01000034.1"/>
</dbReference>
<comment type="caution">
    <text evidence="2">The sequence shown here is derived from an EMBL/GenBank/DDBJ whole genome shotgun (WGS) entry which is preliminary data.</text>
</comment>
<gene>
    <name evidence="2" type="ORF">FXV83_11050</name>
</gene>
<evidence type="ECO:0000313" key="2">
    <source>
        <dbReference type="EMBL" id="TYO66471.1"/>
    </source>
</evidence>
<name>A0A5S4YQ07_9BRAD</name>
<dbReference type="Pfam" id="PF06568">
    <property type="entry name" value="YjiS-like"/>
    <property type="match status" value="1"/>
</dbReference>
<proteinExistence type="predicted"/>
<evidence type="ECO:0000313" key="3">
    <source>
        <dbReference type="Proteomes" id="UP000324797"/>
    </source>
</evidence>
<evidence type="ECO:0000259" key="1">
    <source>
        <dbReference type="Pfam" id="PF06568"/>
    </source>
</evidence>
<dbReference type="AlphaFoldDB" id="A0A5S4YQ07"/>
<dbReference type="Proteomes" id="UP000324797">
    <property type="component" value="Unassembled WGS sequence"/>
</dbReference>
<protein>
    <submittedName>
        <fullName evidence="2">DUF1127 domain-containing protein</fullName>
    </submittedName>
</protein>
<keyword evidence="3" id="KW-1185">Reference proteome</keyword>
<feature type="domain" description="YjiS-like" evidence="1">
    <location>
        <begin position="33"/>
        <end position="68"/>
    </location>
</feature>
<organism evidence="2 3">
    <name type="scientific">Bradyrhizobium hipponense</name>
    <dbReference type="NCBI Taxonomy" id="2605638"/>
    <lineage>
        <taxon>Bacteria</taxon>
        <taxon>Pseudomonadati</taxon>
        <taxon>Pseudomonadota</taxon>
        <taxon>Alphaproteobacteria</taxon>
        <taxon>Hyphomicrobiales</taxon>
        <taxon>Nitrobacteraceae</taxon>
        <taxon>Bradyrhizobium</taxon>
    </lineage>
</organism>
<dbReference type="InterPro" id="IPR009506">
    <property type="entry name" value="YjiS-like"/>
</dbReference>
<accession>A0A5S4YQ07</accession>
<reference evidence="2 3" key="1">
    <citation type="submission" date="2019-08" db="EMBL/GenBank/DDBJ databases">
        <title>Bradyrhizobium hipponensis sp. nov., a rhizobium isolated from a Lupinus angustifolius root nodule in Tunisia.</title>
        <authorList>
            <person name="Off K."/>
            <person name="Rejili M."/>
            <person name="Mars M."/>
            <person name="Brachmann A."/>
            <person name="Marin M."/>
        </authorList>
    </citation>
    <scope>NUCLEOTIDE SEQUENCE [LARGE SCALE GENOMIC DNA]</scope>
    <source>
        <strain evidence="3">aSej3</strain>
    </source>
</reference>
<sequence length="92" mass="10723">MPPQQTNIAPATERLPLDLASTRSVLGLLARYWRALEEWRWRQGSQITLQDLTDRELMDIGLTRGEIDYLSPERAIDRLRDRATDLWSRGVM</sequence>
<dbReference type="EMBL" id="VSTH01000034">
    <property type="protein sequence ID" value="TYO66471.1"/>
    <property type="molecule type" value="Genomic_DNA"/>
</dbReference>